<reference evidence="1" key="1">
    <citation type="submission" date="2014-09" db="EMBL/GenBank/DDBJ databases">
        <authorList>
            <person name="Magalhaes I.L.F."/>
            <person name="Oliveira U."/>
            <person name="Santos F.R."/>
            <person name="Vidigal T.H.D.A."/>
            <person name="Brescovit A.D."/>
            <person name="Santos A.J."/>
        </authorList>
    </citation>
    <scope>NUCLEOTIDE SEQUENCE</scope>
    <source>
        <tissue evidence="1">Shoot tissue taken approximately 20 cm above the soil surface</tissue>
    </source>
</reference>
<dbReference type="EMBL" id="GBRH01191334">
    <property type="protein sequence ID" value="JAE06562.1"/>
    <property type="molecule type" value="Transcribed_RNA"/>
</dbReference>
<accession>A0A0A9F2M1</accession>
<reference evidence="1" key="2">
    <citation type="journal article" date="2015" name="Data Brief">
        <title>Shoot transcriptome of the giant reed, Arundo donax.</title>
        <authorList>
            <person name="Barrero R.A."/>
            <person name="Guerrero F.D."/>
            <person name="Moolhuijzen P."/>
            <person name="Goolsby J.A."/>
            <person name="Tidwell J."/>
            <person name="Bellgard S.E."/>
            <person name="Bellgard M.I."/>
        </authorList>
    </citation>
    <scope>NUCLEOTIDE SEQUENCE</scope>
    <source>
        <tissue evidence="1">Shoot tissue taken approximately 20 cm above the soil surface</tissue>
    </source>
</reference>
<proteinExistence type="predicted"/>
<name>A0A0A9F2M1_ARUDO</name>
<organism evidence="1">
    <name type="scientific">Arundo donax</name>
    <name type="common">Giant reed</name>
    <name type="synonym">Donax arundinaceus</name>
    <dbReference type="NCBI Taxonomy" id="35708"/>
    <lineage>
        <taxon>Eukaryota</taxon>
        <taxon>Viridiplantae</taxon>
        <taxon>Streptophyta</taxon>
        <taxon>Embryophyta</taxon>
        <taxon>Tracheophyta</taxon>
        <taxon>Spermatophyta</taxon>
        <taxon>Magnoliopsida</taxon>
        <taxon>Liliopsida</taxon>
        <taxon>Poales</taxon>
        <taxon>Poaceae</taxon>
        <taxon>PACMAD clade</taxon>
        <taxon>Arundinoideae</taxon>
        <taxon>Arundineae</taxon>
        <taxon>Arundo</taxon>
    </lineage>
</organism>
<sequence length="58" mass="6590">MWQSAMFILQSEEVVLQPDLTTTVSSLLWMRCNFEAKSGEKVKRISVTLALRHSCCVS</sequence>
<evidence type="ECO:0000313" key="1">
    <source>
        <dbReference type="EMBL" id="JAE06562.1"/>
    </source>
</evidence>
<dbReference type="AlphaFoldDB" id="A0A0A9F2M1"/>
<protein>
    <submittedName>
        <fullName evidence="1">Uncharacterized protein</fullName>
    </submittedName>
</protein>